<dbReference type="Gene3D" id="1.20.58.1520">
    <property type="match status" value="1"/>
</dbReference>
<comment type="caution">
    <text evidence="2">The sequence shown here is derived from an EMBL/GenBank/DDBJ whole genome shotgun (WGS) entry which is preliminary data.</text>
</comment>
<dbReference type="GO" id="GO:0008017">
    <property type="term" value="F:microtubule binding"/>
    <property type="evidence" value="ECO:0007669"/>
    <property type="project" value="InterPro"/>
</dbReference>
<dbReference type="InterPro" id="IPR007145">
    <property type="entry name" value="MAP65_Ase1_PRC1"/>
</dbReference>
<reference evidence="2 3" key="1">
    <citation type="journal article" date="2015" name="Parasit. Vectors">
        <title>Draft genome of the scabies mite.</title>
        <authorList>
            <person name="Rider S.D.Jr."/>
            <person name="Morgan M.S."/>
            <person name="Arlian L.G."/>
        </authorList>
    </citation>
    <scope>NUCLEOTIDE SEQUENCE [LARGE SCALE GENOMIC DNA]</scope>
    <source>
        <strain evidence="2">Arlian Lab</strain>
    </source>
</reference>
<protein>
    <submittedName>
        <fullName evidence="2">Regulator of cytokinesis-like protein</fullName>
    </submittedName>
</protein>
<feature type="compositionally biased region" description="Polar residues" evidence="1">
    <location>
        <begin position="470"/>
        <end position="489"/>
    </location>
</feature>
<evidence type="ECO:0000256" key="1">
    <source>
        <dbReference type="SAM" id="MobiDB-lite"/>
    </source>
</evidence>
<dbReference type="GO" id="GO:1990023">
    <property type="term" value="C:mitotic spindle midzone"/>
    <property type="evidence" value="ECO:0007669"/>
    <property type="project" value="TreeGrafter"/>
</dbReference>
<dbReference type="Pfam" id="PF03999">
    <property type="entry name" value="MAP65_ASE1"/>
    <property type="match status" value="1"/>
</dbReference>
<dbReference type="PANTHER" id="PTHR19321:SF41">
    <property type="entry name" value="FASCETTO-RELATED"/>
    <property type="match status" value="1"/>
</dbReference>
<dbReference type="OrthoDB" id="642895at2759"/>
<feature type="region of interest" description="Disordered" evidence="1">
    <location>
        <begin position="470"/>
        <end position="500"/>
    </location>
</feature>
<dbReference type="GO" id="GO:0051256">
    <property type="term" value="P:mitotic spindle midzone assembly"/>
    <property type="evidence" value="ECO:0007669"/>
    <property type="project" value="TreeGrafter"/>
</dbReference>
<sequence>MSDFDWINCEEDQSMDLSFPATFAEIFSAELTECFKNSFSEIAEIWRLIGFPAIKRDEKIEEIREIIINEIEKTVNKEKKFLEECRSYSIYKLNEINKVLADLTMPLFVIPESCQTLISQNKILQEKYREVIEIKNDRMDKLERIESKLRKICQMLGSNYEPTTFATNIPNELELKSLALILKNQERTLQDRRLQYDSLKSIINKFRFELEFEPENDDEKMILESNKDEFIFSQDNMAKLISLHNILIQLYNDSKARIEKLTSTLIQLFNRLDVPDDERSAFFASVQGTYPKQEQIILDEIAKYEIIKKNSIEKIIKNIRNEISILSEKCMINKFDEYLMDSEEFTETLLTKLENEFEKMKRFDENYQQVFMKFREYEESLERLIELEKKSMDPNRFANRGGTLLQNERDRKMLLKKLPKIEKEIRTIIANADENSDSIPFDSYGFNVDLYFQTNQNRLNICKNEYSKGSFKTNKSNSSGSAKKLVSSTHKNRIPFSPRNKEINNDCLSAGKLKRNLESDMKTAYDLMERHFQRDLQKDDLHSTMIDSENKMPMDYNCPLNSGGLTYRSGMRRRSKSFDDLNVKSRIKINKVQTHGTASKLKKTYFDFL</sequence>
<dbReference type="GO" id="GO:0005737">
    <property type="term" value="C:cytoplasm"/>
    <property type="evidence" value="ECO:0007669"/>
    <property type="project" value="TreeGrafter"/>
</dbReference>
<dbReference type="PANTHER" id="PTHR19321">
    <property type="entry name" value="PROTEIN REGULATOR OF CYTOKINESIS 1 PRC1-RELATED"/>
    <property type="match status" value="1"/>
</dbReference>
<evidence type="ECO:0000313" key="3">
    <source>
        <dbReference type="Proteomes" id="UP000616769"/>
    </source>
</evidence>
<dbReference type="AlphaFoldDB" id="A0A131ZY51"/>
<dbReference type="Proteomes" id="UP000616769">
    <property type="component" value="Unassembled WGS sequence"/>
</dbReference>
<dbReference type="VEuPathDB" id="VectorBase:SSCA001320"/>
<accession>A0A131ZY51</accession>
<gene>
    <name evidence="2" type="ORF">QR98_0016550</name>
</gene>
<evidence type="ECO:0000313" key="2">
    <source>
        <dbReference type="EMBL" id="KPM03225.1"/>
    </source>
</evidence>
<proteinExistence type="predicted"/>
<organism evidence="2 3">
    <name type="scientific">Sarcoptes scabiei</name>
    <name type="common">Itch mite</name>
    <name type="synonym">Acarus scabiei</name>
    <dbReference type="NCBI Taxonomy" id="52283"/>
    <lineage>
        <taxon>Eukaryota</taxon>
        <taxon>Metazoa</taxon>
        <taxon>Ecdysozoa</taxon>
        <taxon>Arthropoda</taxon>
        <taxon>Chelicerata</taxon>
        <taxon>Arachnida</taxon>
        <taxon>Acari</taxon>
        <taxon>Acariformes</taxon>
        <taxon>Sarcoptiformes</taxon>
        <taxon>Astigmata</taxon>
        <taxon>Psoroptidia</taxon>
        <taxon>Sarcoptoidea</taxon>
        <taxon>Sarcoptidae</taxon>
        <taxon>Sarcoptinae</taxon>
        <taxon>Sarcoptes</taxon>
    </lineage>
</organism>
<dbReference type="EMBL" id="JXLN01004395">
    <property type="protein sequence ID" value="KPM03225.1"/>
    <property type="molecule type" value="Genomic_DNA"/>
</dbReference>
<name>A0A131ZY51_SARSC</name>